<keyword evidence="2" id="KW-1185">Reference proteome</keyword>
<name>A0AAV4M3K3_CAEEX</name>
<dbReference type="Proteomes" id="UP001054945">
    <property type="component" value="Unassembled WGS sequence"/>
</dbReference>
<sequence length="118" mass="11684">MIPSKLQQFKSILLEGDVRRGRDPVLDLVTGPGVGGGRGVVVGGGAAAVVVGGGATAVVVGGGTTAVVVGGGATAVVVGGGGGTAANVNMINEKKLNIRHLLKIQEHKAIFPETFNQF</sequence>
<comment type="caution">
    <text evidence="1">The sequence shown here is derived from an EMBL/GenBank/DDBJ whole genome shotgun (WGS) entry which is preliminary data.</text>
</comment>
<reference evidence="1 2" key="1">
    <citation type="submission" date="2021-06" db="EMBL/GenBank/DDBJ databases">
        <title>Caerostris extrusa draft genome.</title>
        <authorList>
            <person name="Kono N."/>
            <person name="Arakawa K."/>
        </authorList>
    </citation>
    <scope>NUCLEOTIDE SEQUENCE [LARGE SCALE GENOMIC DNA]</scope>
</reference>
<proteinExistence type="predicted"/>
<evidence type="ECO:0000313" key="2">
    <source>
        <dbReference type="Proteomes" id="UP001054945"/>
    </source>
</evidence>
<dbReference type="EMBL" id="BPLR01019330">
    <property type="protein sequence ID" value="GIX66651.1"/>
    <property type="molecule type" value="Genomic_DNA"/>
</dbReference>
<accession>A0AAV4M3K3</accession>
<gene>
    <name evidence="1" type="ORF">CEXT_498061</name>
</gene>
<protein>
    <submittedName>
        <fullName evidence="1">Uncharacterized protein</fullName>
    </submittedName>
</protein>
<organism evidence="1 2">
    <name type="scientific">Caerostris extrusa</name>
    <name type="common">Bark spider</name>
    <name type="synonym">Caerostris bankana</name>
    <dbReference type="NCBI Taxonomy" id="172846"/>
    <lineage>
        <taxon>Eukaryota</taxon>
        <taxon>Metazoa</taxon>
        <taxon>Ecdysozoa</taxon>
        <taxon>Arthropoda</taxon>
        <taxon>Chelicerata</taxon>
        <taxon>Arachnida</taxon>
        <taxon>Araneae</taxon>
        <taxon>Araneomorphae</taxon>
        <taxon>Entelegynae</taxon>
        <taxon>Araneoidea</taxon>
        <taxon>Araneidae</taxon>
        <taxon>Caerostris</taxon>
    </lineage>
</organism>
<dbReference type="AlphaFoldDB" id="A0AAV4M3K3"/>
<evidence type="ECO:0000313" key="1">
    <source>
        <dbReference type="EMBL" id="GIX66651.1"/>
    </source>
</evidence>